<dbReference type="EMBL" id="OMOF01000770">
    <property type="protein sequence ID" value="SPF54733.1"/>
    <property type="molecule type" value="Genomic_DNA"/>
</dbReference>
<evidence type="ECO:0000313" key="2">
    <source>
        <dbReference type="Proteomes" id="UP000238916"/>
    </source>
</evidence>
<accession>A0A2U3LS50</accession>
<reference evidence="2" key="1">
    <citation type="submission" date="2018-02" db="EMBL/GenBank/DDBJ databases">
        <authorList>
            <person name="Hausmann B."/>
        </authorList>
    </citation>
    <scope>NUCLEOTIDE SEQUENCE [LARGE SCALE GENOMIC DNA]</scope>
    <source>
        <strain evidence="2">Peat soil MAG SbF1</strain>
    </source>
</reference>
<gene>
    <name evidence="1" type="ORF">SBF1_7920001</name>
</gene>
<name>A0A2U3LS50_9FIRM</name>
<sequence length="64" mass="7256">MKVKDIVKKYRIISNASVIIQAVKTGDMIELTEQQLKDAGPDYVMQMKINSIEIIDNVLTIFAE</sequence>
<dbReference type="Proteomes" id="UP000238916">
    <property type="component" value="Unassembled WGS sequence"/>
</dbReference>
<organism evidence="1 2">
    <name type="scientific">Candidatus Desulfosporosinus infrequens</name>
    <dbReference type="NCBI Taxonomy" id="2043169"/>
    <lineage>
        <taxon>Bacteria</taxon>
        <taxon>Bacillati</taxon>
        <taxon>Bacillota</taxon>
        <taxon>Clostridia</taxon>
        <taxon>Eubacteriales</taxon>
        <taxon>Desulfitobacteriaceae</taxon>
        <taxon>Desulfosporosinus</taxon>
    </lineage>
</organism>
<protein>
    <submittedName>
        <fullName evidence="1">Uncharacterized protein</fullName>
    </submittedName>
</protein>
<proteinExistence type="predicted"/>
<dbReference type="AlphaFoldDB" id="A0A2U3LS50"/>
<evidence type="ECO:0000313" key="1">
    <source>
        <dbReference type="EMBL" id="SPF54733.1"/>
    </source>
</evidence>